<reference evidence="3" key="1">
    <citation type="submission" date="2016-06" db="UniProtKB">
        <authorList>
            <consortium name="WormBaseParasite"/>
        </authorList>
    </citation>
    <scope>IDENTIFICATION</scope>
</reference>
<dbReference type="AlphaFoldDB" id="A0A182EQW7"/>
<evidence type="ECO:0000313" key="1">
    <source>
        <dbReference type="EMBL" id="VDM94259.1"/>
    </source>
</evidence>
<gene>
    <name evidence="1" type="ORF">NOO_LOCUS10532</name>
</gene>
<protein>
    <submittedName>
        <fullName evidence="1 3">Uncharacterized protein</fullName>
    </submittedName>
</protein>
<dbReference type="Proteomes" id="UP000271087">
    <property type="component" value="Unassembled WGS sequence"/>
</dbReference>
<reference evidence="1 2" key="2">
    <citation type="submission" date="2018-08" db="EMBL/GenBank/DDBJ databases">
        <authorList>
            <person name="Laetsch R D."/>
            <person name="Stevens L."/>
            <person name="Kumar S."/>
            <person name="Blaxter L. M."/>
        </authorList>
    </citation>
    <scope>NUCLEOTIDE SEQUENCE [LARGE SCALE GENOMIC DNA]</scope>
</reference>
<evidence type="ECO:0000313" key="3">
    <source>
        <dbReference type="WBParaSite" id="nOo.2.0.1.t10532-RA"/>
    </source>
</evidence>
<evidence type="ECO:0000313" key="2">
    <source>
        <dbReference type="Proteomes" id="UP000271087"/>
    </source>
</evidence>
<dbReference type="OrthoDB" id="5864836at2759"/>
<dbReference type="EMBL" id="UYRW01006139">
    <property type="protein sequence ID" value="VDM94259.1"/>
    <property type="molecule type" value="Genomic_DNA"/>
</dbReference>
<proteinExistence type="predicted"/>
<organism evidence="3">
    <name type="scientific">Onchocerca ochengi</name>
    <name type="common">Filarial nematode worm</name>
    <dbReference type="NCBI Taxonomy" id="42157"/>
    <lineage>
        <taxon>Eukaryota</taxon>
        <taxon>Metazoa</taxon>
        <taxon>Ecdysozoa</taxon>
        <taxon>Nematoda</taxon>
        <taxon>Chromadorea</taxon>
        <taxon>Rhabditida</taxon>
        <taxon>Spirurina</taxon>
        <taxon>Spiruromorpha</taxon>
        <taxon>Filarioidea</taxon>
        <taxon>Onchocercidae</taxon>
        <taxon>Onchocerca</taxon>
    </lineage>
</organism>
<name>A0A182EQW7_ONCOC</name>
<sequence length="93" mass="10212">MPSPNRSSATAFNEELRREQNHNTANLLSYVQLNNPKLNNSTQNSLALALASSGIAAELLRRRRIAHFVLISMKFIETSTCNITKASGVGKVL</sequence>
<dbReference type="WBParaSite" id="nOo.2.0.1.t10532-RA">
    <property type="protein sequence ID" value="nOo.2.0.1.t10532-RA"/>
    <property type="gene ID" value="nOo.2.0.1.g10532"/>
</dbReference>
<keyword evidence="2" id="KW-1185">Reference proteome</keyword>
<accession>A0A182EQW7</accession>